<evidence type="ECO:0000313" key="2">
    <source>
        <dbReference type="EMBL" id="CAL7940140.1"/>
    </source>
</evidence>
<reference evidence="2 3" key="1">
    <citation type="submission" date="2024-08" db="EMBL/GenBank/DDBJ databases">
        <authorList>
            <person name="Will J Nash"/>
            <person name="Angela Man"/>
            <person name="Seanna McTaggart"/>
            <person name="Kendall Baker"/>
            <person name="Tom Barker"/>
            <person name="Leah Catchpole"/>
            <person name="Alex Durrant"/>
            <person name="Karim Gharbi"/>
            <person name="Naomi Irish"/>
            <person name="Gemy Kaithakottil"/>
            <person name="Debby Ku"/>
            <person name="Aaliyah Providence"/>
            <person name="Felix Shaw"/>
            <person name="David Swarbreck"/>
            <person name="Chris Watkins"/>
            <person name="Ann M. McCartney"/>
            <person name="Giulio Formenti"/>
            <person name="Alice Mouton"/>
            <person name="Noel Vella"/>
            <person name="Bjorn M von Reumont"/>
            <person name="Adriana Vella"/>
            <person name="Wilfried Haerty"/>
        </authorList>
    </citation>
    <scope>NUCLEOTIDE SEQUENCE [LARGE SCALE GENOMIC DNA]</scope>
</reference>
<evidence type="ECO:0000256" key="1">
    <source>
        <dbReference type="SAM" id="MobiDB-lite"/>
    </source>
</evidence>
<gene>
    <name evidence="2" type="ORF">XYLVIOL_LOCUS4334</name>
</gene>
<dbReference type="EMBL" id="CAXAJV020001290">
    <property type="protein sequence ID" value="CAL7940140.1"/>
    <property type="molecule type" value="Genomic_DNA"/>
</dbReference>
<dbReference type="Proteomes" id="UP001642520">
    <property type="component" value="Unassembled WGS sequence"/>
</dbReference>
<feature type="region of interest" description="Disordered" evidence="1">
    <location>
        <begin position="225"/>
        <end position="271"/>
    </location>
</feature>
<organism evidence="2 3">
    <name type="scientific">Xylocopa violacea</name>
    <name type="common">Violet carpenter bee</name>
    <name type="synonym">Apis violacea</name>
    <dbReference type="NCBI Taxonomy" id="135666"/>
    <lineage>
        <taxon>Eukaryota</taxon>
        <taxon>Metazoa</taxon>
        <taxon>Ecdysozoa</taxon>
        <taxon>Arthropoda</taxon>
        <taxon>Hexapoda</taxon>
        <taxon>Insecta</taxon>
        <taxon>Pterygota</taxon>
        <taxon>Neoptera</taxon>
        <taxon>Endopterygota</taxon>
        <taxon>Hymenoptera</taxon>
        <taxon>Apocrita</taxon>
        <taxon>Aculeata</taxon>
        <taxon>Apoidea</taxon>
        <taxon>Anthophila</taxon>
        <taxon>Apidae</taxon>
        <taxon>Xylocopa</taxon>
        <taxon>Xylocopa</taxon>
    </lineage>
</organism>
<name>A0ABP1NL33_XYLVO</name>
<sequence>MRVTESERTFHHIGMRVAKSEYTYECVQQTNKQTKKKKTEKQKKMKKEPNRREMPFLTPTPPTHPTPNSHPFESLLHKREEGKHLAPLKFFSTFSLRSVELFSSTISLLSLPFHFRSFVYTWLRHFLCTHKVRDRDRVRQGCGNTRCLIRRAMAFAKPRESLPSRRRPEDGVCRENAWSIASLAIDRTESVVPRYDRNARSRDERRNDDRRGRLVRRRDDRCRRRGMRSIDDRGRSSSKRFGDKRASFHRSPHKSDELFRDQFTLAPTNVQ</sequence>
<feature type="compositionally biased region" description="Basic residues" evidence="1">
    <location>
        <begin position="33"/>
        <end position="46"/>
    </location>
</feature>
<feature type="region of interest" description="Disordered" evidence="1">
    <location>
        <begin position="28"/>
        <end position="69"/>
    </location>
</feature>
<keyword evidence="3" id="KW-1185">Reference proteome</keyword>
<proteinExistence type="predicted"/>
<evidence type="ECO:0000313" key="3">
    <source>
        <dbReference type="Proteomes" id="UP001642520"/>
    </source>
</evidence>
<feature type="compositionally biased region" description="Basic and acidic residues" evidence="1">
    <location>
        <begin position="225"/>
        <end position="246"/>
    </location>
</feature>
<comment type="caution">
    <text evidence="2">The sequence shown here is derived from an EMBL/GenBank/DDBJ whole genome shotgun (WGS) entry which is preliminary data.</text>
</comment>
<protein>
    <submittedName>
        <fullName evidence="2">Uncharacterized protein</fullName>
    </submittedName>
</protein>
<accession>A0ABP1NL33</accession>